<comment type="caution">
    <text evidence="1">The sequence shown here is derived from an EMBL/GenBank/DDBJ whole genome shotgun (WGS) entry which is preliminary data.</text>
</comment>
<name>A0ACB7J1K5_PLECO</name>
<proteinExistence type="predicted"/>
<accession>A0ACB7J1K5</accession>
<reference evidence="1 2" key="1">
    <citation type="journal article" date="2021" name="Appl. Environ. Microbiol.">
        <title>Genetic linkage and physical mapping for an oyster mushroom Pleurotus cornucopiae and QTL analysis for the trait cap color.</title>
        <authorList>
            <person name="Zhang Y."/>
            <person name="Gao W."/>
            <person name="Sonnenberg A."/>
            <person name="Chen Q."/>
            <person name="Zhang J."/>
            <person name="Huang C."/>
        </authorList>
    </citation>
    <scope>NUCLEOTIDE SEQUENCE [LARGE SCALE GENOMIC DNA]</scope>
    <source>
        <strain evidence="1">CCMSSC00406</strain>
    </source>
</reference>
<gene>
    <name evidence="1" type="ORF">CCMSSC00406_0006823</name>
</gene>
<keyword evidence="2" id="KW-1185">Reference proteome</keyword>
<evidence type="ECO:0000313" key="2">
    <source>
        <dbReference type="Proteomes" id="UP000824881"/>
    </source>
</evidence>
<sequence length="337" mass="37121">MDEQTDQPVENVPIVRLSGMSPTPTLFLPHQQWALTNPTPNPEARHPEMWDHIPGLPTDLKGKVTITLSPVLGVGGNAVVYEGQLNFNGVSHAVAVKVAFIKRDVNGSLLKEETARSVAREMRISRALQHPNIIHYYGMCYDPVALQLFSTIPALVFAHCSGKGAMKYLSNNPSTKRLPLVTGVVDGLAYMHEFGIIHGDLNPRNVLIKIDESGIRAVLNDFGSSAIVSEDTTWLGDDIDYSAPEIKTKQSQITTMSDIYSLALTILAIVSDKPAFDGDYVKVCEMRNQGVRPDRADHQAPEMDDSMWECIVACWAHQPEARWSASQVVSFLSQTQA</sequence>
<dbReference type="EMBL" id="WQMT02000004">
    <property type="protein sequence ID" value="KAG9224155.1"/>
    <property type="molecule type" value="Genomic_DNA"/>
</dbReference>
<dbReference type="Proteomes" id="UP000824881">
    <property type="component" value="Unassembled WGS sequence"/>
</dbReference>
<organism evidence="1 2">
    <name type="scientific">Pleurotus cornucopiae</name>
    <name type="common">Cornucopia mushroom</name>
    <dbReference type="NCBI Taxonomy" id="5321"/>
    <lineage>
        <taxon>Eukaryota</taxon>
        <taxon>Fungi</taxon>
        <taxon>Dikarya</taxon>
        <taxon>Basidiomycota</taxon>
        <taxon>Agaricomycotina</taxon>
        <taxon>Agaricomycetes</taxon>
        <taxon>Agaricomycetidae</taxon>
        <taxon>Agaricales</taxon>
        <taxon>Pleurotineae</taxon>
        <taxon>Pleurotaceae</taxon>
        <taxon>Pleurotus</taxon>
    </lineage>
</organism>
<protein>
    <submittedName>
        <fullName evidence="1">Uncharacterized protein</fullName>
    </submittedName>
</protein>
<evidence type="ECO:0000313" key="1">
    <source>
        <dbReference type="EMBL" id="KAG9224155.1"/>
    </source>
</evidence>